<name>A0A0C7N7U2_9SACH</name>
<reference evidence="3 4" key="1">
    <citation type="submission" date="2014-12" db="EMBL/GenBank/DDBJ databases">
        <authorList>
            <person name="Neuveglise Cecile"/>
        </authorList>
    </citation>
    <scope>NUCLEOTIDE SEQUENCE [LARGE SCALE GENOMIC DNA]</scope>
    <source>
        <strain evidence="3 4">CBS 12615</strain>
    </source>
</reference>
<dbReference type="OrthoDB" id="4070716at2759"/>
<gene>
    <name evidence="3" type="ORF">LALA0_S05e09054g</name>
</gene>
<feature type="chain" id="PRO_5002195542" evidence="2">
    <location>
        <begin position="19"/>
        <end position="180"/>
    </location>
</feature>
<dbReference type="GeneID" id="34686061"/>
<dbReference type="RefSeq" id="XP_022628817.1">
    <property type="nucleotide sequence ID" value="XM_022772500.1"/>
</dbReference>
<feature type="region of interest" description="Disordered" evidence="1">
    <location>
        <begin position="52"/>
        <end position="89"/>
    </location>
</feature>
<keyword evidence="2" id="KW-0732">Signal</keyword>
<organism evidence="3 4">
    <name type="scientific">Lachancea lanzarotensis</name>
    <dbReference type="NCBI Taxonomy" id="1245769"/>
    <lineage>
        <taxon>Eukaryota</taxon>
        <taxon>Fungi</taxon>
        <taxon>Dikarya</taxon>
        <taxon>Ascomycota</taxon>
        <taxon>Saccharomycotina</taxon>
        <taxon>Saccharomycetes</taxon>
        <taxon>Saccharomycetales</taxon>
        <taxon>Saccharomycetaceae</taxon>
        <taxon>Lachancea</taxon>
    </lineage>
</organism>
<feature type="compositionally biased region" description="Low complexity" evidence="1">
    <location>
        <begin position="127"/>
        <end position="149"/>
    </location>
</feature>
<evidence type="ECO:0000256" key="2">
    <source>
        <dbReference type="SAM" id="SignalP"/>
    </source>
</evidence>
<feature type="region of interest" description="Disordered" evidence="1">
    <location>
        <begin position="122"/>
        <end position="150"/>
    </location>
</feature>
<evidence type="ECO:0000256" key="1">
    <source>
        <dbReference type="SAM" id="MobiDB-lite"/>
    </source>
</evidence>
<proteinExistence type="predicted"/>
<evidence type="ECO:0000313" key="3">
    <source>
        <dbReference type="EMBL" id="CEP62592.1"/>
    </source>
</evidence>
<dbReference type="Proteomes" id="UP000054304">
    <property type="component" value="Unassembled WGS sequence"/>
</dbReference>
<accession>A0A0C7N7U2</accession>
<keyword evidence="4" id="KW-1185">Reference proteome</keyword>
<feature type="signal peptide" evidence="2">
    <location>
        <begin position="1"/>
        <end position="18"/>
    </location>
</feature>
<evidence type="ECO:0000313" key="4">
    <source>
        <dbReference type="Proteomes" id="UP000054304"/>
    </source>
</evidence>
<protein>
    <submittedName>
        <fullName evidence="3">LALA0S05e09054g1_1</fullName>
    </submittedName>
</protein>
<dbReference type="AlphaFoldDB" id="A0A0C7N7U2"/>
<sequence>MKFISYTILAACISEVLGGSGALGAYDKQSSSNVVNTSNSPSASQTLKMVHTSNVEGSSAASSAASSTTPATTTVETTSSTRGDDPVTVITTQNSAGETYTSTVWWTNTVSEWWTPVSELTISPTWSSDSSKSSRSSSTASASSSSSASIKNVTNAAARTDYGTGLRAGAWALAIGAIAL</sequence>
<feature type="compositionally biased region" description="Low complexity" evidence="1">
    <location>
        <begin position="58"/>
        <end position="81"/>
    </location>
</feature>
<dbReference type="EMBL" id="LN736364">
    <property type="protein sequence ID" value="CEP62592.1"/>
    <property type="molecule type" value="Genomic_DNA"/>
</dbReference>
<dbReference type="HOGENOM" id="CLU_1496481_0_0_1"/>